<organism evidence="1">
    <name type="scientific">Rhizophora mucronata</name>
    <name type="common">Asiatic mangrove</name>
    <dbReference type="NCBI Taxonomy" id="61149"/>
    <lineage>
        <taxon>Eukaryota</taxon>
        <taxon>Viridiplantae</taxon>
        <taxon>Streptophyta</taxon>
        <taxon>Embryophyta</taxon>
        <taxon>Tracheophyta</taxon>
        <taxon>Spermatophyta</taxon>
        <taxon>Magnoliopsida</taxon>
        <taxon>eudicotyledons</taxon>
        <taxon>Gunneridae</taxon>
        <taxon>Pentapetalae</taxon>
        <taxon>rosids</taxon>
        <taxon>fabids</taxon>
        <taxon>Malpighiales</taxon>
        <taxon>Rhizophoraceae</taxon>
        <taxon>Rhizophora</taxon>
    </lineage>
</organism>
<sequence length="35" mass="4113">MRFVPCMVCLETLVSFLMYGDSFQVKFCHGFYSIL</sequence>
<proteinExistence type="predicted"/>
<dbReference type="AlphaFoldDB" id="A0A2P2ND23"/>
<evidence type="ECO:0000313" key="1">
    <source>
        <dbReference type="EMBL" id="MBX40376.1"/>
    </source>
</evidence>
<protein>
    <submittedName>
        <fullName evidence="1">Uncharacterized protein</fullName>
    </submittedName>
</protein>
<name>A0A2P2ND23_RHIMU</name>
<accession>A0A2P2ND23</accession>
<dbReference type="EMBL" id="GGEC01059892">
    <property type="protein sequence ID" value="MBX40376.1"/>
    <property type="molecule type" value="Transcribed_RNA"/>
</dbReference>
<reference evidence="1" key="1">
    <citation type="submission" date="2018-02" db="EMBL/GenBank/DDBJ databases">
        <title>Rhizophora mucronata_Transcriptome.</title>
        <authorList>
            <person name="Meera S.P."/>
            <person name="Sreeshan A."/>
            <person name="Augustine A."/>
        </authorList>
    </citation>
    <scope>NUCLEOTIDE SEQUENCE</scope>
    <source>
        <tissue evidence="1">Leaf</tissue>
    </source>
</reference>